<dbReference type="EMBL" id="ML208436">
    <property type="protein sequence ID" value="TFK65453.1"/>
    <property type="molecule type" value="Genomic_DNA"/>
</dbReference>
<evidence type="ECO:0000313" key="1">
    <source>
        <dbReference type="EMBL" id="TFK65453.1"/>
    </source>
</evidence>
<name>A0ACD3AHU2_9AGAR</name>
<keyword evidence="2" id="KW-1185">Reference proteome</keyword>
<organism evidence="1 2">
    <name type="scientific">Pluteus cervinus</name>
    <dbReference type="NCBI Taxonomy" id="181527"/>
    <lineage>
        <taxon>Eukaryota</taxon>
        <taxon>Fungi</taxon>
        <taxon>Dikarya</taxon>
        <taxon>Basidiomycota</taxon>
        <taxon>Agaricomycotina</taxon>
        <taxon>Agaricomycetes</taxon>
        <taxon>Agaricomycetidae</taxon>
        <taxon>Agaricales</taxon>
        <taxon>Pluteineae</taxon>
        <taxon>Pluteaceae</taxon>
        <taxon>Pluteus</taxon>
    </lineage>
</organism>
<evidence type="ECO:0000313" key="2">
    <source>
        <dbReference type="Proteomes" id="UP000308600"/>
    </source>
</evidence>
<accession>A0ACD3AHU2</accession>
<protein>
    <submittedName>
        <fullName evidence="1">Uncharacterized protein</fullName>
    </submittedName>
</protein>
<gene>
    <name evidence="1" type="ORF">BDN72DRAFT_962514</name>
</gene>
<dbReference type="Proteomes" id="UP000308600">
    <property type="component" value="Unassembled WGS sequence"/>
</dbReference>
<reference evidence="1 2" key="1">
    <citation type="journal article" date="2019" name="Nat. Ecol. Evol.">
        <title>Megaphylogeny resolves global patterns of mushroom evolution.</title>
        <authorList>
            <person name="Varga T."/>
            <person name="Krizsan K."/>
            <person name="Foldi C."/>
            <person name="Dima B."/>
            <person name="Sanchez-Garcia M."/>
            <person name="Sanchez-Ramirez S."/>
            <person name="Szollosi G.J."/>
            <person name="Szarkandi J.G."/>
            <person name="Papp V."/>
            <person name="Albert L."/>
            <person name="Andreopoulos W."/>
            <person name="Angelini C."/>
            <person name="Antonin V."/>
            <person name="Barry K.W."/>
            <person name="Bougher N.L."/>
            <person name="Buchanan P."/>
            <person name="Buyck B."/>
            <person name="Bense V."/>
            <person name="Catcheside P."/>
            <person name="Chovatia M."/>
            <person name="Cooper J."/>
            <person name="Damon W."/>
            <person name="Desjardin D."/>
            <person name="Finy P."/>
            <person name="Geml J."/>
            <person name="Haridas S."/>
            <person name="Hughes K."/>
            <person name="Justo A."/>
            <person name="Karasinski D."/>
            <person name="Kautmanova I."/>
            <person name="Kiss B."/>
            <person name="Kocsube S."/>
            <person name="Kotiranta H."/>
            <person name="LaButti K.M."/>
            <person name="Lechner B.E."/>
            <person name="Liimatainen K."/>
            <person name="Lipzen A."/>
            <person name="Lukacs Z."/>
            <person name="Mihaltcheva S."/>
            <person name="Morgado L.N."/>
            <person name="Niskanen T."/>
            <person name="Noordeloos M.E."/>
            <person name="Ohm R.A."/>
            <person name="Ortiz-Santana B."/>
            <person name="Ovrebo C."/>
            <person name="Racz N."/>
            <person name="Riley R."/>
            <person name="Savchenko A."/>
            <person name="Shiryaev A."/>
            <person name="Soop K."/>
            <person name="Spirin V."/>
            <person name="Szebenyi C."/>
            <person name="Tomsovsky M."/>
            <person name="Tulloss R.E."/>
            <person name="Uehling J."/>
            <person name="Grigoriev I.V."/>
            <person name="Vagvolgyi C."/>
            <person name="Papp T."/>
            <person name="Martin F.M."/>
            <person name="Miettinen O."/>
            <person name="Hibbett D.S."/>
            <person name="Nagy L.G."/>
        </authorList>
    </citation>
    <scope>NUCLEOTIDE SEQUENCE [LARGE SCALE GENOMIC DNA]</scope>
    <source>
        <strain evidence="1 2">NL-1719</strain>
    </source>
</reference>
<proteinExistence type="predicted"/>
<sequence>MTADEILDELILDFTHREMTDVIPITWRPLSIDFPPRCNRLAKKGDAWEAKIRCFASISDTVEDRSGHSPPSACRDEWGDAEHRYLWSDRCWPTFNGSLRGRQKARLLGGIQLKLRKWLFPVLFRKAGESPTNAIKDRIPINNANFGGNSGNQAIVNVNAAMGGNGQNGGGNGQIIGIQLNAAGALAVSNANSANPTGIIAGASPIVNANAHPANPTGNIAGANPANAAGGNGTQLNAAGAAANANLANPTGNTAGANPTNPIVNANANPANPTGNIAGANPANAAAGNGMQLTAVGAPTVTNANPANLAGNNTGANPTNPPVNPNANPNTQHFDLFRPDAGSFIPVSGQQSTSVRPWFQR</sequence>